<evidence type="ECO:0000256" key="4">
    <source>
        <dbReference type="PROSITE-ProRule" id="PRU00473"/>
    </source>
</evidence>
<dbReference type="AlphaFoldDB" id="A0A7W8G2D6"/>
<dbReference type="PANTHER" id="PTHR30024">
    <property type="entry name" value="ALIPHATIC SULFONATES-BINDING PROTEIN-RELATED"/>
    <property type="match status" value="1"/>
</dbReference>
<feature type="region of interest" description="Disordered" evidence="5">
    <location>
        <begin position="39"/>
        <end position="93"/>
    </location>
</feature>
<evidence type="ECO:0000256" key="5">
    <source>
        <dbReference type="SAM" id="MobiDB-lite"/>
    </source>
</evidence>
<keyword evidence="6" id="KW-1133">Transmembrane helix</keyword>
<evidence type="ECO:0000313" key="9">
    <source>
        <dbReference type="Proteomes" id="UP000521199"/>
    </source>
</evidence>
<feature type="transmembrane region" description="Helical" evidence="6">
    <location>
        <begin position="20"/>
        <end position="37"/>
    </location>
</feature>
<evidence type="ECO:0000256" key="6">
    <source>
        <dbReference type="SAM" id="Phobius"/>
    </source>
</evidence>
<dbReference type="Proteomes" id="UP000521199">
    <property type="component" value="Unassembled WGS sequence"/>
</dbReference>
<keyword evidence="3" id="KW-0732">Signal</keyword>
<dbReference type="SUPFAM" id="SSF53850">
    <property type="entry name" value="Periplasmic binding protein-like II"/>
    <property type="match status" value="1"/>
</dbReference>
<keyword evidence="9" id="KW-1185">Reference proteome</keyword>
<dbReference type="EMBL" id="JACHHP010000003">
    <property type="protein sequence ID" value="MBB5208595.1"/>
    <property type="molecule type" value="Genomic_DNA"/>
</dbReference>
<keyword evidence="4 6" id="KW-0472">Membrane</keyword>
<name>A0A7W8G2D6_9GAMM</name>
<dbReference type="GO" id="GO:0016020">
    <property type="term" value="C:membrane"/>
    <property type="evidence" value="ECO:0007669"/>
    <property type="project" value="UniProtKB-UniRule"/>
</dbReference>
<dbReference type="CDD" id="cd07185">
    <property type="entry name" value="OmpA_C-like"/>
    <property type="match status" value="1"/>
</dbReference>
<comment type="caution">
    <text evidence="8">The sequence shown here is derived from an EMBL/GenBank/DDBJ whole genome shotgun (WGS) entry which is preliminary data.</text>
</comment>
<evidence type="ECO:0000313" key="8">
    <source>
        <dbReference type="EMBL" id="MBB5208595.1"/>
    </source>
</evidence>
<dbReference type="GO" id="GO:0042597">
    <property type="term" value="C:periplasmic space"/>
    <property type="evidence" value="ECO:0007669"/>
    <property type="project" value="UniProtKB-SubCell"/>
</dbReference>
<feature type="compositionally biased region" description="Pro residues" evidence="5">
    <location>
        <begin position="64"/>
        <end position="74"/>
    </location>
</feature>
<dbReference type="PROSITE" id="PS51123">
    <property type="entry name" value="OMPA_2"/>
    <property type="match status" value="1"/>
</dbReference>
<dbReference type="Pfam" id="PF00691">
    <property type="entry name" value="OmpA"/>
    <property type="match status" value="1"/>
</dbReference>
<dbReference type="Gene3D" id="3.40.190.10">
    <property type="entry name" value="Periplasmic binding protein-like II"/>
    <property type="match status" value="1"/>
</dbReference>
<reference evidence="8 9" key="1">
    <citation type="submission" date="2020-08" db="EMBL/GenBank/DDBJ databases">
        <title>Genomic Encyclopedia of Type Strains, Phase IV (KMG-IV): sequencing the most valuable type-strain genomes for metagenomic binning, comparative biology and taxonomic classification.</title>
        <authorList>
            <person name="Goeker M."/>
        </authorList>
    </citation>
    <scope>NUCLEOTIDE SEQUENCE [LARGE SCALE GENOMIC DNA]</scope>
    <source>
        <strain evidence="8 9">DSM 24163</strain>
    </source>
</reference>
<evidence type="ECO:0000256" key="3">
    <source>
        <dbReference type="ARBA" id="ARBA00022729"/>
    </source>
</evidence>
<dbReference type="PANTHER" id="PTHR30024:SF47">
    <property type="entry name" value="TAURINE-BINDING PERIPLASMIC PROTEIN"/>
    <property type="match status" value="1"/>
</dbReference>
<evidence type="ECO:0000256" key="1">
    <source>
        <dbReference type="ARBA" id="ARBA00004418"/>
    </source>
</evidence>
<keyword evidence="6" id="KW-0812">Transmembrane</keyword>
<organism evidence="8 9">
    <name type="scientific">Chiayiivirga flava</name>
    <dbReference type="NCBI Taxonomy" id="659595"/>
    <lineage>
        <taxon>Bacteria</taxon>
        <taxon>Pseudomonadati</taxon>
        <taxon>Pseudomonadota</taxon>
        <taxon>Gammaproteobacteria</taxon>
        <taxon>Lysobacterales</taxon>
        <taxon>Lysobacteraceae</taxon>
        <taxon>Chiayiivirga</taxon>
    </lineage>
</organism>
<dbReference type="InterPro" id="IPR036737">
    <property type="entry name" value="OmpA-like_sf"/>
</dbReference>
<accession>A0A7W8G2D6</accession>
<evidence type="ECO:0000256" key="2">
    <source>
        <dbReference type="ARBA" id="ARBA00010742"/>
    </source>
</evidence>
<dbReference type="RefSeq" id="WP_183961114.1">
    <property type="nucleotide sequence ID" value="NZ_JACHHP010000003.1"/>
</dbReference>
<feature type="compositionally biased region" description="Basic and acidic residues" evidence="5">
    <location>
        <begin position="40"/>
        <end position="50"/>
    </location>
</feature>
<protein>
    <submittedName>
        <fullName evidence="8">NitT/TauT family transport system substrate-binding protein</fullName>
    </submittedName>
</protein>
<comment type="similarity">
    <text evidence="2">Belongs to the bacterial solute-binding protein SsuA/TauA family.</text>
</comment>
<comment type="subcellular location">
    <subcellularLocation>
        <location evidence="1">Periplasm</location>
    </subcellularLocation>
</comment>
<gene>
    <name evidence="8" type="ORF">HNQ52_002137</name>
</gene>
<proteinExistence type="inferred from homology"/>
<evidence type="ECO:0000259" key="7">
    <source>
        <dbReference type="PROSITE" id="PS51123"/>
    </source>
</evidence>
<dbReference type="SUPFAM" id="SSF103088">
    <property type="entry name" value="OmpA-like"/>
    <property type="match status" value="1"/>
</dbReference>
<dbReference type="Gene3D" id="3.30.1330.60">
    <property type="entry name" value="OmpA-like domain"/>
    <property type="match status" value="1"/>
</dbReference>
<sequence length="571" mass="61388">MKSCTRHTRHQGGNAAGKFITVLLVLALLGLGGWLALKDMGGDDTPRDRTTANTPADDRDDAPATPPGDAPDPIEPVTGTPTLDQPAPYQPQGDIVDVDMSEYAGYAGLIVANGGLAPNPDSFFARNYGFQVRLTLSEEEGWSKLNNGRVAASVTTADVLAVLGRQFDVTVPAQIGFSRGADQVVVDSGITSINQLKGKILAASQFNESEFFIRYLASEAGVPVKVLRDLDARPAAGELGLVFYEDAFVACDAYEAELGTGRPRLNGCVGWSPRTDEVVAASGGSAKTLVSNRNLLIVADLLLVNKGFAQAKPEWVKGLVHGLLDGNRRVRDEPERNLAVIAKAFSWSEADTKEELAKVHLSNLPENLAFFSGQIDAAGSFQGIFQSSVLAYGNVIRNPADPARFVDTTALDALQKASEFAGQTIAIAPIKTGGNVSLEGDALLSKDIRFFFEPNSSNLDNSAQENVGYLETIKNFLQVSPGSIVLLRGHVDNARLAEFEKQGGQPLVRSMALKAMELSRQRAQAVRDALVKKYPNIGPERIELVGRGWEEPAGPDSDLNRRVEVQWFTLE</sequence>
<feature type="domain" description="OmpA-like" evidence="7">
    <location>
        <begin position="439"/>
        <end position="571"/>
    </location>
</feature>
<dbReference type="InterPro" id="IPR006665">
    <property type="entry name" value="OmpA-like"/>
</dbReference>